<dbReference type="SMART" id="SM00387">
    <property type="entry name" value="HATPase_c"/>
    <property type="match status" value="1"/>
</dbReference>
<keyword evidence="12" id="KW-1185">Reference proteome</keyword>
<gene>
    <name evidence="11" type="ORF">FO442_09855</name>
</gene>
<evidence type="ECO:0000256" key="2">
    <source>
        <dbReference type="ARBA" id="ARBA00012438"/>
    </source>
</evidence>
<organism evidence="11 12">
    <name type="scientific">Fluviicola chungangensis</name>
    <dbReference type="NCBI Taxonomy" id="2597671"/>
    <lineage>
        <taxon>Bacteria</taxon>
        <taxon>Pseudomonadati</taxon>
        <taxon>Bacteroidota</taxon>
        <taxon>Flavobacteriia</taxon>
        <taxon>Flavobacteriales</taxon>
        <taxon>Crocinitomicaceae</taxon>
        <taxon>Fluviicola</taxon>
    </lineage>
</organism>
<dbReference type="RefSeq" id="WP_144333005.1">
    <property type="nucleotide sequence ID" value="NZ_VLPL01000004.1"/>
</dbReference>
<evidence type="ECO:0000256" key="5">
    <source>
        <dbReference type="ARBA" id="ARBA00022741"/>
    </source>
</evidence>
<dbReference type="Pfam" id="PF02518">
    <property type="entry name" value="HATPase_c"/>
    <property type="match status" value="1"/>
</dbReference>
<reference evidence="11 12" key="1">
    <citation type="submission" date="2019-07" db="EMBL/GenBank/DDBJ databases">
        <authorList>
            <person name="Huq M.A."/>
        </authorList>
    </citation>
    <scope>NUCLEOTIDE SEQUENCE [LARGE SCALE GENOMIC DNA]</scope>
    <source>
        <strain evidence="11 12">MAH-3</strain>
    </source>
</reference>
<dbReference type="AlphaFoldDB" id="A0A556MYA5"/>
<evidence type="ECO:0000313" key="12">
    <source>
        <dbReference type="Proteomes" id="UP000316008"/>
    </source>
</evidence>
<dbReference type="SUPFAM" id="SSF55874">
    <property type="entry name" value="ATPase domain of HSP90 chaperone/DNA topoisomerase II/histidine kinase"/>
    <property type="match status" value="1"/>
</dbReference>
<keyword evidence="9" id="KW-1133">Transmembrane helix</keyword>
<evidence type="ECO:0000256" key="1">
    <source>
        <dbReference type="ARBA" id="ARBA00000085"/>
    </source>
</evidence>
<feature type="domain" description="Histidine kinase" evidence="10">
    <location>
        <begin position="319"/>
        <end position="520"/>
    </location>
</feature>
<dbReference type="InterPro" id="IPR003661">
    <property type="entry name" value="HisK_dim/P_dom"/>
</dbReference>
<comment type="caution">
    <text evidence="11">The sequence shown here is derived from an EMBL/GenBank/DDBJ whole genome shotgun (WGS) entry which is preliminary data.</text>
</comment>
<keyword evidence="7" id="KW-0067">ATP-binding</keyword>
<feature type="transmembrane region" description="Helical" evidence="9">
    <location>
        <begin position="281"/>
        <end position="301"/>
    </location>
</feature>
<dbReference type="InterPro" id="IPR004358">
    <property type="entry name" value="Sig_transdc_His_kin-like_C"/>
</dbReference>
<keyword evidence="4" id="KW-0808">Transferase</keyword>
<evidence type="ECO:0000256" key="8">
    <source>
        <dbReference type="ARBA" id="ARBA00023012"/>
    </source>
</evidence>
<evidence type="ECO:0000256" key="6">
    <source>
        <dbReference type="ARBA" id="ARBA00022777"/>
    </source>
</evidence>
<dbReference type="InterPro" id="IPR036890">
    <property type="entry name" value="HATPase_C_sf"/>
</dbReference>
<keyword evidence="9" id="KW-0812">Transmembrane</keyword>
<dbReference type="InterPro" id="IPR005467">
    <property type="entry name" value="His_kinase_dom"/>
</dbReference>
<dbReference type="CDD" id="cd00082">
    <property type="entry name" value="HisKA"/>
    <property type="match status" value="1"/>
</dbReference>
<comment type="catalytic activity">
    <reaction evidence="1">
        <text>ATP + protein L-histidine = ADP + protein N-phospho-L-histidine.</text>
        <dbReference type="EC" id="2.7.13.3"/>
    </reaction>
</comment>
<dbReference type="PANTHER" id="PTHR43065:SF46">
    <property type="entry name" value="C4-DICARBOXYLATE TRANSPORT SENSOR PROTEIN DCTB"/>
    <property type="match status" value="1"/>
</dbReference>
<name>A0A556MYA5_9FLAO</name>
<keyword evidence="8" id="KW-0902">Two-component regulatory system</keyword>
<dbReference type="InterPro" id="IPR003594">
    <property type="entry name" value="HATPase_dom"/>
</dbReference>
<evidence type="ECO:0000256" key="9">
    <source>
        <dbReference type="SAM" id="Phobius"/>
    </source>
</evidence>
<sequence>MNLYSNKQKWKIVLLVLALITVAASLWVSNSTVQKVSDRERLRAKQWADAIKKKAELVEFTNRAFRQLRGYERRKIKLYLDATKEISKEPADMNCFPDYRFPISIINENKDIPVILVDNQNQISSYTNIDFDTADLREMYPALSRKQLVEKYEDSLLALTHIWEKKHAPFRIEVVKGLTMTSFYTDTKRTIQLEKERDSLITAFNNELINDSKLIPVVLMDMHRDSLISSNLPKAKTSPENLKKTLHSLELVNEPITISFGGDEVTLLYFDNSDELKQLQFFPYIQFLIIGLFIFIGYLLFSTFRKAEQNQVWAGMAKETAHQLGTPLSSLMAWIQLLETQDVDQNIIAEMQKDIERLDTVSQRFSKIGSETHLTQSDIRITIQGVMDYLRPRISQKVEMTTHFPDEPALVNHNKSLMEWVMENIIRNAVDAMESKGKLDVTIKIVPERVYIEITDTGKGLLPKQFKSIFEPGYTTKKRGWGLGLSLVKRIVKEYHKGKVYVVHSEIGKGTTIRVSLPLK</sequence>
<dbReference type="GO" id="GO:0005524">
    <property type="term" value="F:ATP binding"/>
    <property type="evidence" value="ECO:0007669"/>
    <property type="project" value="UniProtKB-KW"/>
</dbReference>
<evidence type="ECO:0000256" key="3">
    <source>
        <dbReference type="ARBA" id="ARBA00022553"/>
    </source>
</evidence>
<keyword evidence="3" id="KW-0597">Phosphoprotein</keyword>
<keyword evidence="5" id="KW-0547">Nucleotide-binding</keyword>
<dbReference type="EC" id="2.7.13.3" evidence="2"/>
<dbReference type="GO" id="GO:0000155">
    <property type="term" value="F:phosphorelay sensor kinase activity"/>
    <property type="evidence" value="ECO:0007669"/>
    <property type="project" value="InterPro"/>
</dbReference>
<dbReference type="OrthoDB" id="9815750at2"/>
<dbReference type="Proteomes" id="UP000316008">
    <property type="component" value="Unassembled WGS sequence"/>
</dbReference>
<dbReference type="PROSITE" id="PS50109">
    <property type="entry name" value="HIS_KIN"/>
    <property type="match status" value="1"/>
</dbReference>
<keyword evidence="6 11" id="KW-0418">Kinase</keyword>
<keyword evidence="9" id="KW-0472">Membrane</keyword>
<accession>A0A556MYA5</accession>
<evidence type="ECO:0000256" key="7">
    <source>
        <dbReference type="ARBA" id="ARBA00022840"/>
    </source>
</evidence>
<protein>
    <recommendedName>
        <fullName evidence="2">histidine kinase</fullName>
        <ecNumber evidence="2">2.7.13.3</ecNumber>
    </recommendedName>
</protein>
<dbReference type="Gene3D" id="3.30.565.10">
    <property type="entry name" value="Histidine kinase-like ATPase, C-terminal domain"/>
    <property type="match status" value="1"/>
</dbReference>
<evidence type="ECO:0000256" key="4">
    <source>
        <dbReference type="ARBA" id="ARBA00022679"/>
    </source>
</evidence>
<evidence type="ECO:0000259" key="10">
    <source>
        <dbReference type="PROSITE" id="PS50109"/>
    </source>
</evidence>
<dbReference type="EMBL" id="VLPL01000004">
    <property type="protein sequence ID" value="TSJ44892.1"/>
    <property type="molecule type" value="Genomic_DNA"/>
</dbReference>
<dbReference type="PRINTS" id="PR00344">
    <property type="entry name" value="BCTRLSENSOR"/>
</dbReference>
<evidence type="ECO:0000313" key="11">
    <source>
        <dbReference type="EMBL" id="TSJ44892.1"/>
    </source>
</evidence>
<proteinExistence type="predicted"/>
<dbReference type="PANTHER" id="PTHR43065">
    <property type="entry name" value="SENSOR HISTIDINE KINASE"/>
    <property type="match status" value="1"/>
</dbReference>